<proteinExistence type="predicted"/>
<accession>A0A449B447</accession>
<evidence type="ECO:0000256" key="1">
    <source>
        <dbReference type="SAM" id="MobiDB-lite"/>
    </source>
</evidence>
<dbReference type="KEGG" id="mmau:NCTC10168_00267"/>
<dbReference type="PROSITE" id="PS51257">
    <property type="entry name" value="PROKAR_LIPOPROTEIN"/>
    <property type="match status" value="1"/>
</dbReference>
<protein>
    <recommendedName>
        <fullName evidence="4">Lipoprotein</fullName>
    </recommendedName>
</protein>
<dbReference type="AlphaFoldDB" id="A0A449B447"/>
<dbReference type="RefSeq" id="WP_129646390.1">
    <property type="nucleotide sequence ID" value="NZ_LR215037.1"/>
</dbReference>
<feature type="compositionally biased region" description="Polar residues" evidence="1">
    <location>
        <begin position="53"/>
        <end position="64"/>
    </location>
</feature>
<evidence type="ECO:0000313" key="3">
    <source>
        <dbReference type="Proteomes" id="UP000290243"/>
    </source>
</evidence>
<feature type="compositionally biased region" description="Basic and acidic residues" evidence="1">
    <location>
        <begin position="81"/>
        <end position="90"/>
    </location>
</feature>
<feature type="compositionally biased region" description="Basic and acidic residues" evidence="1">
    <location>
        <begin position="29"/>
        <end position="52"/>
    </location>
</feature>
<organism evidence="2 3">
    <name type="scientific">Mycoplasmopsis maculosa</name>
    <dbReference type="NCBI Taxonomy" id="114885"/>
    <lineage>
        <taxon>Bacteria</taxon>
        <taxon>Bacillati</taxon>
        <taxon>Mycoplasmatota</taxon>
        <taxon>Mycoplasmoidales</taxon>
        <taxon>Metamycoplasmataceae</taxon>
        <taxon>Mycoplasmopsis</taxon>
    </lineage>
</organism>
<gene>
    <name evidence="2" type="ORF">NCTC10168_00267</name>
</gene>
<sequence>MKLKKQILLTLNSLPIVFSISCSINEKKLSDDKEINKTPSDKTKEENIDSKNTDSNSTPVSNLENTKKEEDNNLNPTIENPKNENENELHDSKEIKEELFNFPTIIEPENLSISHNGNIYNPKKIFDLDKFPKNIVLEDISTNKQIVSSYFNSEMKKVYSTILGANEFFDSIPKWFNFYDQNYQQLAKKDLYKKIPDMHVWFKNNDQYTKLVKKNIIDYVQDNELILDNNILSIEKNISDFILSSFKNRTLSLYALVKNNFSSSILEIKVNIEELLNNKIQEWKNSNLNFLEYKISLSDDNKIKFEFRLKNGLFSFDHNEINSKYVFEKYNTLFDIMYEVEKDNDKHISFSNKKYLKNDLHAKLTTNEILYSSENKELIANNGRRILSEENNKMFNEIRKRVFTIGGGTSTMISKVKPSDENNYLYYFITNRHVSDILESRWNDHRVIKKVIIPDLDDSKIRNYDNDISLDVDKNWLTINFWQAINQNRRDGTLNNSNINLNNADISINIINIKPIIDKAKLENNLKILNYFENWKNLKPLKLSKKIKYLDSGNLVNFYLSSFPTDPYAGFTGKRYREHIVNRIEDIIMNDQPQGFEKYGYFKSFKMQDDLSLNSRYDLISVGSGSLVFDENMDMIGLFMQNIGDNEYGFGLFSSFDYDYFGYENDKNLNSFKKFLQNKVNSEPEKFDLIEF</sequence>
<evidence type="ECO:0000313" key="2">
    <source>
        <dbReference type="EMBL" id="VEU75349.1"/>
    </source>
</evidence>
<dbReference type="OrthoDB" id="395515at2"/>
<dbReference type="EMBL" id="LR215037">
    <property type="protein sequence ID" value="VEU75349.1"/>
    <property type="molecule type" value="Genomic_DNA"/>
</dbReference>
<reference evidence="2 3" key="1">
    <citation type="submission" date="2019-01" db="EMBL/GenBank/DDBJ databases">
        <authorList>
            <consortium name="Pathogen Informatics"/>
        </authorList>
    </citation>
    <scope>NUCLEOTIDE SEQUENCE [LARGE SCALE GENOMIC DNA]</scope>
    <source>
        <strain evidence="2 3">NCTC10168</strain>
    </source>
</reference>
<keyword evidence="3" id="KW-1185">Reference proteome</keyword>
<name>A0A449B447_9BACT</name>
<evidence type="ECO:0008006" key="4">
    <source>
        <dbReference type="Google" id="ProtNLM"/>
    </source>
</evidence>
<dbReference type="Proteomes" id="UP000290243">
    <property type="component" value="Chromosome"/>
</dbReference>
<feature type="region of interest" description="Disordered" evidence="1">
    <location>
        <begin position="29"/>
        <end position="90"/>
    </location>
</feature>